<evidence type="ECO:0000256" key="5">
    <source>
        <dbReference type="PROSITE-ProRule" id="PRU00169"/>
    </source>
</evidence>
<dbReference type="OMA" id="HPVVRMG"/>
<keyword evidence="1 5" id="KW-0597">Phosphoprotein</keyword>
<dbReference type="RefSeq" id="WP_014908502.1">
    <property type="nucleotide sequence ID" value="NZ_BAZE01000004.1"/>
</dbReference>
<protein>
    <submittedName>
        <fullName evidence="8 9">Response regulator</fullName>
    </submittedName>
</protein>
<organism evidence="9 10">
    <name type="scientific">Nocardiopsis alba</name>
    <dbReference type="NCBI Taxonomy" id="53437"/>
    <lineage>
        <taxon>Bacteria</taxon>
        <taxon>Bacillati</taxon>
        <taxon>Actinomycetota</taxon>
        <taxon>Actinomycetes</taxon>
        <taxon>Streptosporangiales</taxon>
        <taxon>Nocardiopsidaceae</taxon>
        <taxon>Nocardiopsis</taxon>
    </lineage>
</organism>
<dbReference type="GO" id="GO:0000160">
    <property type="term" value="P:phosphorelay signal transduction system"/>
    <property type="evidence" value="ECO:0007669"/>
    <property type="project" value="InterPro"/>
</dbReference>
<dbReference type="PRINTS" id="PR00038">
    <property type="entry name" value="HTHLUXR"/>
</dbReference>
<accession>A0A7K2IVD3</accession>
<dbReference type="PROSITE" id="PS00622">
    <property type="entry name" value="HTH_LUXR_1"/>
    <property type="match status" value="1"/>
</dbReference>
<dbReference type="PROSITE" id="PS50043">
    <property type="entry name" value="HTH_LUXR_2"/>
    <property type="match status" value="1"/>
</dbReference>
<evidence type="ECO:0000256" key="1">
    <source>
        <dbReference type="ARBA" id="ARBA00022553"/>
    </source>
</evidence>
<dbReference type="PANTHER" id="PTHR43214">
    <property type="entry name" value="TWO-COMPONENT RESPONSE REGULATOR"/>
    <property type="match status" value="1"/>
</dbReference>
<reference evidence="8 11" key="2">
    <citation type="submission" date="2024-01" db="EMBL/GenBank/DDBJ databases">
        <title>Genome mining of biosynthetic gene clusters to explore secondary metabolites of Streptomyces sp.</title>
        <authorList>
            <person name="Baig A."/>
            <person name="Ajitkumar Shintre N."/>
            <person name="Kumar H."/>
            <person name="Anbarasu A."/>
            <person name="Ramaiah S."/>
        </authorList>
    </citation>
    <scope>NUCLEOTIDE SEQUENCE [LARGE SCALE GENOMIC DNA]</scope>
    <source>
        <strain evidence="8 11">A01</strain>
    </source>
</reference>
<feature type="modified residue" description="4-aspartylphosphate" evidence="5">
    <location>
        <position position="54"/>
    </location>
</feature>
<keyword evidence="4" id="KW-0804">Transcription</keyword>
<dbReference type="GeneID" id="91391175"/>
<evidence type="ECO:0000256" key="2">
    <source>
        <dbReference type="ARBA" id="ARBA00023015"/>
    </source>
</evidence>
<dbReference type="InterPro" id="IPR001789">
    <property type="entry name" value="Sig_transdc_resp-reg_receiver"/>
</dbReference>
<comment type="caution">
    <text evidence="9">The sequence shown here is derived from an EMBL/GenBank/DDBJ whole genome shotgun (WGS) entry which is preliminary data.</text>
</comment>
<dbReference type="GO" id="GO:0003677">
    <property type="term" value="F:DNA binding"/>
    <property type="evidence" value="ECO:0007669"/>
    <property type="project" value="UniProtKB-KW"/>
</dbReference>
<dbReference type="InterPro" id="IPR058245">
    <property type="entry name" value="NreC/VraR/RcsB-like_REC"/>
</dbReference>
<keyword evidence="3" id="KW-0238">DNA-binding</keyword>
<dbReference type="Proteomes" id="UP001585053">
    <property type="component" value="Unassembled WGS sequence"/>
</dbReference>
<dbReference type="InterPro" id="IPR039420">
    <property type="entry name" value="WalR-like"/>
</dbReference>
<evidence type="ECO:0000313" key="9">
    <source>
        <dbReference type="EMBL" id="MYR33949.1"/>
    </source>
</evidence>
<evidence type="ECO:0000259" key="6">
    <source>
        <dbReference type="PROSITE" id="PS50043"/>
    </source>
</evidence>
<dbReference type="SUPFAM" id="SSF52172">
    <property type="entry name" value="CheY-like"/>
    <property type="match status" value="1"/>
</dbReference>
<dbReference type="AlphaFoldDB" id="A0A7K2IVD3"/>
<evidence type="ECO:0000256" key="3">
    <source>
        <dbReference type="ARBA" id="ARBA00023125"/>
    </source>
</evidence>
<evidence type="ECO:0000313" key="8">
    <source>
        <dbReference type="EMBL" id="MFB8769057.1"/>
    </source>
</evidence>
<dbReference type="Proteomes" id="UP000467124">
    <property type="component" value="Unassembled WGS sequence"/>
</dbReference>
<dbReference type="Gene3D" id="3.40.50.2300">
    <property type="match status" value="1"/>
</dbReference>
<feature type="domain" description="HTH luxR-type" evidence="6">
    <location>
        <begin position="141"/>
        <end position="206"/>
    </location>
</feature>
<name>A0A7K2IVD3_9ACTN</name>
<dbReference type="GO" id="GO:0006355">
    <property type="term" value="P:regulation of DNA-templated transcription"/>
    <property type="evidence" value="ECO:0007669"/>
    <property type="project" value="InterPro"/>
</dbReference>
<sequence length="211" mass="22551">MIRVLLVDDHPVVREGIRGMLSTEPDLDIVGDAGSGPEAVVRAAELAPDVILMDLRMPGGDGVEATERIRAAHPGVHVLVLTTYDTDTDILRAVEAGATGYLLKDTPRGELAEAVRSAARGETVLSGHLAGKLLTGVRRRSEPEGPSLSPREVEVLRLAADGHTNAVIGRTLHISATTVKTHLMRIYEKLGVGDRTSAVTRALRRGLLPER</sequence>
<evidence type="ECO:0000313" key="11">
    <source>
        <dbReference type="Proteomes" id="UP001585053"/>
    </source>
</evidence>
<dbReference type="SMART" id="SM00448">
    <property type="entry name" value="REC"/>
    <property type="match status" value="1"/>
</dbReference>
<dbReference type="SUPFAM" id="SSF46894">
    <property type="entry name" value="C-terminal effector domain of the bipartite response regulators"/>
    <property type="match status" value="1"/>
</dbReference>
<dbReference type="InterPro" id="IPR000792">
    <property type="entry name" value="Tscrpt_reg_LuxR_C"/>
</dbReference>
<dbReference type="InterPro" id="IPR011006">
    <property type="entry name" value="CheY-like_superfamily"/>
</dbReference>
<keyword evidence="11" id="KW-1185">Reference proteome</keyword>
<proteinExistence type="predicted"/>
<keyword evidence="2" id="KW-0805">Transcription regulation</keyword>
<dbReference type="EMBL" id="WWHY01000001">
    <property type="protein sequence ID" value="MYR33949.1"/>
    <property type="molecule type" value="Genomic_DNA"/>
</dbReference>
<dbReference type="Pfam" id="PF00072">
    <property type="entry name" value="Response_reg"/>
    <property type="match status" value="1"/>
</dbReference>
<dbReference type="PANTHER" id="PTHR43214:SF24">
    <property type="entry name" value="TRANSCRIPTIONAL REGULATORY PROTEIN NARL-RELATED"/>
    <property type="match status" value="1"/>
</dbReference>
<evidence type="ECO:0000256" key="4">
    <source>
        <dbReference type="ARBA" id="ARBA00023163"/>
    </source>
</evidence>
<dbReference type="PROSITE" id="PS50110">
    <property type="entry name" value="RESPONSE_REGULATORY"/>
    <property type="match status" value="1"/>
</dbReference>
<dbReference type="CDD" id="cd06170">
    <property type="entry name" value="LuxR_C_like"/>
    <property type="match status" value="1"/>
</dbReference>
<dbReference type="EMBL" id="JAYMRS010000005">
    <property type="protein sequence ID" value="MFB8769057.1"/>
    <property type="molecule type" value="Genomic_DNA"/>
</dbReference>
<gene>
    <name evidence="9" type="ORF">GTW20_17220</name>
    <name evidence="8" type="ORF">VSQ78_15225</name>
</gene>
<reference evidence="9 10" key="1">
    <citation type="journal article" date="2019" name="Nat. Commun.">
        <title>The antimicrobial potential of Streptomyces from insect microbiomes.</title>
        <authorList>
            <person name="Chevrette M.G."/>
            <person name="Carlson C.M."/>
            <person name="Ortega H.E."/>
            <person name="Thomas C."/>
            <person name="Ananiev G.E."/>
            <person name="Barns K.J."/>
            <person name="Book A.J."/>
            <person name="Cagnazzo J."/>
            <person name="Carlos C."/>
            <person name="Flanigan W."/>
            <person name="Grubbs K.J."/>
            <person name="Horn H.A."/>
            <person name="Hoffmann F.M."/>
            <person name="Klassen J.L."/>
            <person name="Knack J.J."/>
            <person name="Lewin G.R."/>
            <person name="McDonald B.R."/>
            <person name="Muller L."/>
            <person name="Melo W.G.P."/>
            <person name="Pinto-Tomas A.A."/>
            <person name="Schmitz A."/>
            <person name="Wendt-Pienkowski E."/>
            <person name="Wildman S."/>
            <person name="Zhao M."/>
            <person name="Zhang F."/>
            <person name="Bugni T.S."/>
            <person name="Andes D.R."/>
            <person name="Pupo M.T."/>
            <person name="Currie C.R."/>
        </authorList>
    </citation>
    <scope>NUCLEOTIDE SEQUENCE [LARGE SCALE GENOMIC DNA]</scope>
    <source>
        <strain evidence="9 10">SID5840</strain>
    </source>
</reference>
<feature type="domain" description="Response regulatory" evidence="7">
    <location>
        <begin position="3"/>
        <end position="119"/>
    </location>
</feature>
<dbReference type="Pfam" id="PF00196">
    <property type="entry name" value="GerE"/>
    <property type="match status" value="1"/>
</dbReference>
<evidence type="ECO:0000259" key="7">
    <source>
        <dbReference type="PROSITE" id="PS50110"/>
    </source>
</evidence>
<dbReference type="CDD" id="cd17535">
    <property type="entry name" value="REC_NarL-like"/>
    <property type="match status" value="1"/>
</dbReference>
<dbReference type="SMART" id="SM00421">
    <property type="entry name" value="HTH_LUXR"/>
    <property type="match status" value="1"/>
</dbReference>
<evidence type="ECO:0000313" key="10">
    <source>
        <dbReference type="Proteomes" id="UP000467124"/>
    </source>
</evidence>
<dbReference type="InterPro" id="IPR016032">
    <property type="entry name" value="Sig_transdc_resp-reg_C-effctor"/>
</dbReference>